<keyword evidence="3" id="KW-1185">Reference proteome</keyword>
<organism evidence="2 3">
    <name type="scientific">Dendrobium thyrsiflorum</name>
    <name type="common">Pinecone-like raceme dendrobium</name>
    <name type="synonym">Orchid</name>
    <dbReference type="NCBI Taxonomy" id="117978"/>
    <lineage>
        <taxon>Eukaryota</taxon>
        <taxon>Viridiplantae</taxon>
        <taxon>Streptophyta</taxon>
        <taxon>Embryophyta</taxon>
        <taxon>Tracheophyta</taxon>
        <taxon>Spermatophyta</taxon>
        <taxon>Magnoliopsida</taxon>
        <taxon>Liliopsida</taxon>
        <taxon>Asparagales</taxon>
        <taxon>Orchidaceae</taxon>
        <taxon>Epidendroideae</taxon>
        <taxon>Malaxideae</taxon>
        <taxon>Dendrobiinae</taxon>
        <taxon>Dendrobium</taxon>
    </lineage>
</organism>
<evidence type="ECO:0000256" key="1">
    <source>
        <dbReference type="SAM" id="MobiDB-lite"/>
    </source>
</evidence>
<dbReference type="EMBL" id="JANQDX010000014">
    <property type="protein sequence ID" value="KAL0912321.1"/>
    <property type="molecule type" value="Genomic_DNA"/>
</dbReference>
<evidence type="ECO:0000313" key="2">
    <source>
        <dbReference type="EMBL" id="KAL0912321.1"/>
    </source>
</evidence>
<proteinExistence type="predicted"/>
<dbReference type="Proteomes" id="UP001552299">
    <property type="component" value="Unassembled WGS sequence"/>
</dbReference>
<name>A0ABD0UPM6_DENTH</name>
<reference evidence="2 3" key="1">
    <citation type="journal article" date="2024" name="Plant Biotechnol. J.">
        <title>Dendrobium thyrsiflorum genome and its molecular insights into genes involved in important horticultural traits.</title>
        <authorList>
            <person name="Chen B."/>
            <person name="Wang J.Y."/>
            <person name="Zheng P.J."/>
            <person name="Li K.L."/>
            <person name="Liang Y.M."/>
            <person name="Chen X.F."/>
            <person name="Zhang C."/>
            <person name="Zhao X."/>
            <person name="He X."/>
            <person name="Zhang G.Q."/>
            <person name="Liu Z.J."/>
            <person name="Xu Q."/>
        </authorList>
    </citation>
    <scope>NUCLEOTIDE SEQUENCE [LARGE SCALE GENOMIC DNA]</scope>
    <source>
        <strain evidence="2">GZMU011</strain>
    </source>
</reference>
<evidence type="ECO:0000313" key="3">
    <source>
        <dbReference type="Proteomes" id="UP001552299"/>
    </source>
</evidence>
<dbReference type="AlphaFoldDB" id="A0ABD0UPM6"/>
<protein>
    <submittedName>
        <fullName evidence="2">Uncharacterized protein</fullName>
    </submittedName>
</protein>
<feature type="compositionally biased region" description="Basic and acidic residues" evidence="1">
    <location>
        <begin position="94"/>
        <end position="108"/>
    </location>
</feature>
<gene>
    <name evidence="2" type="ORF">M5K25_018285</name>
</gene>
<feature type="region of interest" description="Disordered" evidence="1">
    <location>
        <begin position="67"/>
        <end position="148"/>
    </location>
</feature>
<comment type="caution">
    <text evidence="2">The sequence shown here is derived from an EMBL/GenBank/DDBJ whole genome shotgun (WGS) entry which is preliminary data.</text>
</comment>
<sequence length="168" mass="18652">MISTHISQASHCIMPHQSTLSILIIALISCNVSTCRATRLLPPMPESPLLPNLEAPPPHHEWPFPRPQWPMTNFPKHQTQPKAARFPPWLQDPPKAEPKAPSCHELKPIPKPKWPIPELTPKVEEPTPTKNQVPALPPLHEMPSLLSPELAPMPSVALVPSSAEDKLN</sequence>
<accession>A0ABD0UPM6</accession>